<name>A0ABV9B5R5_9ACTN</name>
<reference evidence="3" key="1">
    <citation type="journal article" date="2019" name="Int. J. Syst. Evol. Microbiol.">
        <title>The Global Catalogue of Microorganisms (GCM) 10K type strain sequencing project: providing services to taxonomists for standard genome sequencing and annotation.</title>
        <authorList>
            <consortium name="The Broad Institute Genomics Platform"/>
            <consortium name="The Broad Institute Genome Sequencing Center for Infectious Disease"/>
            <person name="Wu L."/>
            <person name="Ma J."/>
        </authorList>
    </citation>
    <scope>NUCLEOTIDE SEQUENCE [LARGE SCALE GENOMIC DNA]</scope>
    <source>
        <strain evidence="3">CGMCC 4.7177</strain>
    </source>
</reference>
<proteinExistence type="predicted"/>
<sequence>MTAFAETAALLAVMNSDDARARSIVADMFPNERAEFAEQLDRLRAMLADRFGNDIGPSSTPRAQVLDGEERFLGRQSGGAS</sequence>
<evidence type="ECO:0000313" key="2">
    <source>
        <dbReference type="EMBL" id="MFC4506656.1"/>
    </source>
</evidence>
<evidence type="ECO:0000313" key="3">
    <source>
        <dbReference type="Proteomes" id="UP001595839"/>
    </source>
</evidence>
<accession>A0ABV9B5R5</accession>
<feature type="region of interest" description="Disordered" evidence="1">
    <location>
        <begin position="51"/>
        <end position="81"/>
    </location>
</feature>
<protein>
    <submittedName>
        <fullName evidence="2">Uncharacterized protein</fullName>
    </submittedName>
</protein>
<gene>
    <name evidence="2" type="ORF">ACFPIH_45655</name>
</gene>
<keyword evidence="3" id="KW-1185">Reference proteome</keyword>
<dbReference type="Proteomes" id="UP001595839">
    <property type="component" value="Unassembled WGS sequence"/>
</dbReference>
<comment type="caution">
    <text evidence="2">The sequence shown here is derived from an EMBL/GenBank/DDBJ whole genome shotgun (WGS) entry which is preliminary data.</text>
</comment>
<evidence type="ECO:0000256" key="1">
    <source>
        <dbReference type="SAM" id="MobiDB-lite"/>
    </source>
</evidence>
<dbReference type="EMBL" id="JBHSFK010000046">
    <property type="protein sequence ID" value="MFC4506656.1"/>
    <property type="molecule type" value="Genomic_DNA"/>
</dbReference>
<organism evidence="2 3">
    <name type="scientific">Streptomyces vulcanius</name>
    <dbReference type="NCBI Taxonomy" id="1441876"/>
    <lineage>
        <taxon>Bacteria</taxon>
        <taxon>Bacillati</taxon>
        <taxon>Actinomycetota</taxon>
        <taxon>Actinomycetes</taxon>
        <taxon>Kitasatosporales</taxon>
        <taxon>Streptomycetaceae</taxon>
        <taxon>Streptomyces</taxon>
    </lineage>
</organism>
<dbReference type="RefSeq" id="WP_381184850.1">
    <property type="nucleotide sequence ID" value="NZ_JBHSFK010000046.1"/>
</dbReference>